<dbReference type="NCBIfam" id="TIGR02404">
    <property type="entry name" value="trehalos_R_Bsub"/>
    <property type="match status" value="1"/>
</dbReference>
<accession>A0ABS6THL2</accession>
<keyword evidence="7" id="KW-1185">Reference proteome</keyword>
<comment type="caution">
    <text evidence="6">The sequence shown here is derived from an EMBL/GenBank/DDBJ whole genome shotgun (WGS) entry which is preliminary data.</text>
</comment>
<organism evidence="6 7">
    <name type="scientific">Enterococcus alishanensis</name>
    <dbReference type="NCBI Taxonomy" id="1303817"/>
    <lineage>
        <taxon>Bacteria</taxon>
        <taxon>Bacillati</taxon>
        <taxon>Bacillota</taxon>
        <taxon>Bacilli</taxon>
        <taxon>Lactobacillales</taxon>
        <taxon>Enterococcaceae</taxon>
        <taxon>Enterococcus</taxon>
    </lineage>
</organism>
<feature type="domain" description="HTH gntR-type" evidence="5">
    <location>
        <begin position="1"/>
        <end position="69"/>
    </location>
</feature>
<evidence type="ECO:0000256" key="4">
    <source>
        <dbReference type="NCBIfam" id="TIGR02404"/>
    </source>
</evidence>
<dbReference type="PANTHER" id="PTHR44846">
    <property type="entry name" value="MANNOSYL-D-GLYCERATE TRANSPORT/METABOLISM SYSTEM REPRESSOR MNGR-RELATED"/>
    <property type="match status" value="1"/>
</dbReference>
<dbReference type="InterPro" id="IPR000524">
    <property type="entry name" value="Tscrpt_reg_HTH_GntR"/>
</dbReference>
<evidence type="ECO:0000256" key="3">
    <source>
        <dbReference type="ARBA" id="ARBA00023163"/>
    </source>
</evidence>
<dbReference type="CDD" id="cd07377">
    <property type="entry name" value="WHTH_GntR"/>
    <property type="match status" value="1"/>
</dbReference>
<keyword evidence="2" id="KW-0238">DNA-binding</keyword>
<name>A0ABS6THL2_9ENTE</name>
<dbReference type="RefSeq" id="WP_218327529.1">
    <property type="nucleotide sequence ID" value="NZ_JAHUZB010000010.1"/>
</dbReference>
<protein>
    <recommendedName>
        <fullName evidence="4">Trehalose operon repressor</fullName>
    </recommendedName>
</protein>
<evidence type="ECO:0000313" key="6">
    <source>
        <dbReference type="EMBL" id="MBV7392317.1"/>
    </source>
</evidence>
<dbReference type="InterPro" id="IPR012770">
    <property type="entry name" value="TreR"/>
</dbReference>
<sequence>MKSYEVIYQAIERGILKGNYEAGTFLPSENKLRETYHVSRDTIRKALSLLMANGYIQKIQGKGSLVLKREQLRFPVSGLTSYKELQNSYGYDSNTEVVSLKKITIDEKNSRITGFEESAVCWELIRTRAIDQKKVILDKDLLLTTLVPELDTEIAKDSIYRFFENQLGLNIAFAEKEITIDALTDEDRELLDLNQHDINIVSVKSRVFTNDAKHFQYTESRHQVDKFRFFDFARRHPSTM</sequence>
<dbReference type="EMBL" id="JAHUZB010000010">
    <property type="protein sequence ID" value="MBV7392317.1"/>
    <property type="molecule type" value="Genomic_DNA"/>
</dbReference>
<dbReference type="Pfam" id="PF07702">
    <property type="entry name" value="UTRA"/>
    <property type="match status" value="1"/>
</dbReference>
<keyword evidence="3" id="KW-0804">Transcription</keyword>
<keyword evidence="1" id="KW-0805">Transcription regulation</keyword>
<proteinExistence type="predicted"/>
<dbReference type="InterPro" id="IPR011663">
    <property type="entry name" value="UTRA"/>
</dbReference>
<evidence type="ECO:0000313" key="7">
    <source>
        <dbReference type="Proteomes" id="UP000774130"/>
    </source>
</evidence>
<evidence type="ECO:0000259" key="5">
    <source>
        <dbReference type="PROSITE" id="PS50949"/>
    </source>
</evidence>
<reference evidence="6 7" key="1">
    <citation type="submission" date="2021-06" db="EMBL/GenBank/DDBJ databases">
        <title>Enterococcus alishanensis sp. nov., a novel lactic acid bacterium isolated from fresh coffee beans.</title>
        <authorList>
            <person name="Chen Y.-S."/>
        </authorList>
    </citation>
    <scope>NUCLEOTIDE SEQUENCE [LARGE SCALE GENOMIC DNA]</scope>
    <source>
        <strain evidence="6 7">ALS3</strain>
    </source>
</reference>
<evidence type="ECO:0000256" key="2">
    <source>
        <dbReference type="ARBA" id="ARBA00023125"/>
    </source>
</evidence>
<dbReference type="PROSITE" id="PS50949">
    <property type="entry name" value="HTH_GNTR"/>
    <property type="match status" value="1"/>
</dbReference>
<gene>
    <name evidence="6" type="primary">treR</name>
    <name evidence="6" type="ORF">KUA55_16665</name>
</gene>
<dbReference type="Pfam" id="PF00392">
    <property type="entry name" value="GntR"/>
    <property type="match status" value="1"/>
</dbReference>
<dbReference type="PANTHER" id="PTHR44846:SF12">
    <property type="entry name" value="HTH-TYPE TRANSCRIPTIONAL REGULATOR TRER"/>
    <property type="match status" value="1"/>
</dbReference>
<dbReference type="SMART" id="SM00345">
    <property type="entry name" value="HTH_GNTR"/>
    <property type="match status" value="1"/>
</dbReference>
<dbReference type="InterPro" id="IPR050679">
    <property type="entry name" value="Bact_HTH_transcr_reg"/>
</dbReference>
<evidence type="ECO:0000256" key="1">
    <source>
        <dbReference type="ARBA" id="ARBA00023015"/>
    </source>
</evidence>
<dbReference type="Proteomes" id="UP000774130">
    <property type="component" value="Unassembled WGS sequence"/>
</dbReference>
<dbReference type="SMART" id="SM00866">
    <property type="entry name" value="UTRA"/>
    <property type="match status" value="1"/>
</dbReference>